<evidence type="ECO:0000313" key="1">
    <source>
        <dbReference type="EMBL" id="PTL60130.1"/>
    </source>
</evidence>
<gene>
    <name evidence="1" type="ORF">C7Y72_10975</name>
</gene>
<dbReference type="AlphaFoldDB" id="A0A2T4ULM1"/>
<name>A0A2T4ULM1_9ACTN</name>
<reference evidence="1 2" key="1">
    <citation type="submission" date="2018-03" db="EMBL/GenBank/DDBJ databases">
        <title>Aquarubrobacter algicola gen. nov., sp. nov., a novel actinobacterium isolated from shallow eutrophic lake during the end of cyanobacterial harmful algal blooms.</title>
        <authorList>
            <person name="Chun S.J."/>
        </authorList>
    </citation>
    <scope>NUCLEOTIDE SEQUENCE [LARGE SCALE GENOMIC DNA]</scope>
    <source>
        <strain evidence="1 2">Seoho-28</strain>
    </source>
</reference>
<sequence length="213" mass="22500">MRVPQARGIRASTGVLKPGGLRIGDRVRAALGRVRDGRASTAVLRVTARGGTASFDRLDASRSRARSQAQAAADAVARLDATASGVVGAPAETPAQLRRFLLDLRYDLNVLVADLRASGQQTADAVARIERERPADARRRAAVERRQRPLLDALRRSQGDLDRTRTALEDAVTRLDEAILDVGGVSAPSLPVGTVGTVSDLVQGILAIIGLDG</sequence>
<comment type="caution">
    <text evidence="1">The sequence shown here is derived from an EMBL/GenBank/DDBJ whole genome shotgun (WGS) entry which is preliminary data.</text>
</comment>
<dbReference type="EMBL" id="PYYB01000001">
    <property type="protein sequence ID" value="PTL60130.1"/>
    <property type="molecule type" value="Genomic_DNA"/>
</dbReference>
<dbReference type="Proteomes" id="UP000240739">
    <property type="component" value="Unassembled WGS sequence"/>
</dbReference>
<accession>A0A2T4ULM1</accession>
<protein>
    <submittedName>
        <fullName evidence="1">Uncharacterized protein</fullName>
    </submittedName>
</protein>
<organism evidence="1 2">
    <name type="scientific">Paraconexibacter algicola</name>
    <dbReference type="NCBI Taxonomy" id="2133960"/>
    <lineage>
        <taxon>Bacteria</taxon>
        <taxon>Bacillati</taxon>
        <taxon>Actinomycetota</taxon>
        <taxon>Thermoleophilia</taxon>
        <taxon>Solirubrobacterales</taxon>
        <taxon>Paraconexibacteraceae</taxon>
        <taxon>Paraconexibacter</taxon>
    </lineage>
</organism>
<proteinExistence type="predicted"/>
<evidence type="ECO:0000313" key="2">
    <source>
        <dbReference type="Proteomes" id="UP000240739"/>
    </source>
</evidence>
<keyword evidence="2" id="KW-1185">Reference proteome</keyword>